<dbReference type="Proteomes" id="UP000285301">
    <property type="component" value="Unassembled WGS sequence"/>
</dbReference>
<evidence type="ECO:0000313" key="3">
    <source>
        <dbReference type="Proteomes" id="UP000285301"/>
    </source>
</evidence>
<name>A0A443QEM1_9ACAR</name>
<keyword evidence="3" id="KW-1185">Reference proteome</keyword>
<gene>
    <name evidence="2" type="ORF">B4U79_19164</name>
</gene>
<proteinExistence type="predicted"/>
<accession>A0A443QEM1</accession>
<keyword evidence="1" id="KW-0732">Signal</keyword>
<comment type="caution">
    <text evidence="2">The sequence shown here is derived from an EMBL/GenBank/DDBJ whole genome shotgun (WGS) entry which is preliminary data.</text>
</comment>
<dbReference type="EMBL" id="NCKU01009183">
    <property type="protein sequence ID" value="RWS01450.1"/>
    <property type="molecule type" value="Genomic_DNA"/>
</dbReference>
<dbReference type="AlphaFoldDB" id="A0A443QEM1"/>
<organism evidence="2 3">
    <name type="scientific">Dinothrombium tinctorium</name>
    <dbReference type="NCBI Taxonomy" id="1965070"/>
    <lineage>
        <taxon>Eukaryota</taxon>
        <taxon>Metazoa</taxon>
        <taxon>Ecdysozoa</taxon>
        <taxon>Arthropoda</taxon>
        <taxon>Chelicerata</taxon>
        <taxon>Arachnida</taxon>
        <taxon>Acari</taxon>
        <taxon>Acariformes</taxon>
        <taxon>Trombidiformes</taxon>
        <taxon>Prostigmata</taxon>
        <taxon>Anystina</taxon>
        <taxon>Parasitengona</taxon>
        <taxon>Trombidioidea</taxon>
        <taxon>Trombidiidae</taxon>
        <taxon>Dinothrombium</taxon>
    </lineage>
</organism>
<feature type="signal peptide" evidence="1">
    <location>
        <begin position="1"/>
        <end position="20"/>
    </location>
</feature>
<sequence length="217" mass="25151">MFEPLKNGLILFFLIHFVQSSRVNYERGSKFVKINSNLVTRSACRTLWFNRCEYNFECCSKFCFKESNWQYGVCKPNSEANQISCKPLWYNQCIHDSECCTENCEKKPNWRFGICGPNRVMIGRKGECREVGYQFCQENSECCSRKCVRDKEWLYGYCAAPESTSTQELGAEVSDDGILSRIESKECGVSQVLPIHLRIIGGRNTTPDEYPWQEVMI</sequence>
<evidence type="ECO:0000313" key="2">
    <source>
        <dbReference type="EMBL" id="RWS01450.1"/>
    </source>
</evidence>
<reference evidence="2 3" key="1">
    <citation type="journal article" date="2018" name="Gigascience">
        <title>Genomes of trombidid mites reveal novel predicted allergens and laterally-transferred genes associated with secondary metabolism.</title>
        <authorList>
            <person name="Dong X."/>
            <person name="Chaisiri K."/>
            <person name="Xia D."/>
            <person name="Armstrong S.D."/>
            <person name="Fang Y."/>
            <person name="Donnelly M.J."/>
            <person name="Kadowaki T."/>
            <person name="McGarry J.W."/>
            <person name="Darby A.C."/>
            <person name="Makepeace B.L."/>
        </authorList>
    </citation>
    <scope>NUCLEOTIDE SEQUENCE [LARGE SCALE GENOMIC DNA]</scope>
    <source>
        <strain evidence="2">UoL-WK</strain>
    </source>
</reference>
<evidence type="ECO:0008006" key="4">
    <source>
        <dbReference type="Google" id="ProtNLM"/>
    </source>
</evidence>
<feature type="chain" id="PRO_5019032851" description="WAP domain-containing protein" evidence="1">
    <location>
        <begin position="21"/>
        <end position="217"/>
    </location>
</feature>
<evidence type="ECO:0000256" key="1">
    <source>
        <dbReference type="SAM" id="SignalP"/>
    </source>
</evidence>
<protein>
    <recommendedName>
        <fullName evidence="4">WAP domain-containing protein</fullName>
    </recommendedName>
</protein>